<dbReference type="SUPFAM" id="SSF53850">
    <property type="entry name" value="Periplasmic binding protein-like II"/>
    <property type="match status" value="1"/>
</dbReference>
<evidence type="ECO:0000313" key="2">
    <source>
        <dbReference type="EMBL" id="KJL26638.1"/>
    </source>
</evidence>
<dbReference type="Gene3D" id="3.40.190.10">
    <property type="entry name" value="Periplasmic binding protein-like II"/>
    <property type="match status" value="2"/>
</dbReference>
<feature type="domain" description="SsuA/THI5-like" evidence="1">
    <location>
        <begin position="15"/>
        <end position="230"/>
    </location>
</feature>
<dbReference type="Pfam" id="PF09084">
    <property type="entry name" value="NMT1"/>
    <property type="match status" value="1"/>
</dbReference>
<dbReference type="OrthoDB" id="174578at2"/>
<dbReference type="Proteomes" id="UP000033448">
    <property type="component" value="Unassembled WGS sequence"/>
</dbReference>
<organism evidence="2 3">
    <name type="scientific">Microbacterium azadirachtae</name>
    <dbReference type="NCBI Taxonomy" id="582680"/>
    <lineage>
        <taxon>Bacteria</taxon>
        <taxon>Bacillati</taxon>
        <taxon>Actinomycetota</taxon>
        <taxon>Actinomycetes</taxon>
        <taxon>Micrococcales</taxon>
        <taxon>Microbacteriaceae</taxon>
        <taxon>Microbacterium</taxon>
    </lineage>
</organism>
<accession>A0A0F0L0J9</accession>
<name>A0A0F0L0J9_9MICO</name>
<evidence type="ECO:0000313" key="3">
    <source>
        <dbReference type="Proteomes" id="UP000033448"/>
    </source>
</evidence>
<dbReference type="InterPro" id="IPR027939">
    <property type="entry name" value="NMT1/THI5"/>
</dbReference>
<dbReference type="PATRIC" id="fig|582680.7.peg.1008"/>
<dbReference type="AlphaFoldDB" id="A0A0F0L0J9"/>
<dbReference type="GO" id="GO:0009228">
    <property type="term" value="P:thiamine biosynthetic process"/>
    <property type="evidence" value="ECO:0007669"/>
    <property type="project" value="InterPro"/>
</dbReference>
<comment type="caution">
    <text evidence="2">The sequence shown here is derived from an EMBL/GenBank/DDBJ whole genome shotgun (WGS) entry which is preliminary data.</text>
</comment>
<dbReference type="InterPro" id="IPR015168">
    <property type="entry name" value="SsuA/THI5"/>
</dbReference>
<keyword evidence="3" id="KW-1185">Reference proteome</keyword>
<dbReference type="EMBL" id="JYIT01000063">
    <property type="protein sequence ID" value="KJL26638.1"/>
    <property type="molecule type" value="Genomic_DNA"/>
</dbReference>
<dbReference type="PANTHER" id="PTHR31528">
    <property type="entry name" value="4-AMINO-5-HYDROXYMETHYL-2-METHYLPYRIMIDINE PHOSPHATE SYNTHASE THI11-RELATED"/>
    <property type="match status" value="1"/>
</dbReference>
<dbReference type="PANTHER" id="PTHR31528:SF3">
    <property type="entry name" value="THIAMINE BIOSYNTHESIS PROTEIN HI_0357-RELATED"/>
    <property type="match status" value="1"/>
</dbReference>
<reference evidence="2 3" key="1">
    <citation type="submission" date="2015-02" db="EMBL/GenBank/DDBJ databases">
        <title>Draft genome sequences of ten Microbacterium spp. with emphasis on heavy metal contaminated environments.</title>
        <authorList>
            <person name="Corretto E."/>
        </authorList>
    </citation>
    <scope>NUCLEOTIDE SEQUENCE [LARGE SCALE GENOMIC DNA]</scope>
    <source>
        <strain evidence="2 3">DSM 23848</strain>
    </source>
</reference>
<sequence>MTTRLSLALEYFHPWPNAAGFYVAREHGWYHDLGIELEIRTVDPGLGDTLEHVHTGRADLGVFPTNRLLVRRERGEPIQAIAAVNQRGLETIRTLESSGIRSLADLAGRRLALNPTPRGLAIVRDLITRAGADPDQVELIDVGARELTADDLEAGLADATFGSYWSWDILLSERADRPERVWRVDEELGIQYHSYLLGGLSNSLDTGLVKRFLQATEAGFAHAAHHQDAATALFARVTPYFPHQIIRRSMQLVAPTWFHDGQWGTIRAEAMAPYAHWLASKKILARPTEWPSAIAATLAADSPETAA</sequence>
<gene>
    <name evidence="2" type="ORF">RL72_00970</name>
</gene>
<evidence type="ECO:0000259" key="1">
    <source>
        <dbReference type="Pfam" id="PF09084"/>
    </source>
</evidence>
<protein>
    <submittedName>
        <fullName evidence="2">Putative thiamine biosynthesis protein</fullName>
    </submittedName>
</protein>
<proteinExistence type="predicted"/>
<dbReference type="RefSeq" id="WP_045249698.1">
    <property type="nucleotide sequence ID" value="NZ_JYIT01000063.1"/>
</dbReference>